<dbReference type="PANTHER" id="PTHR47723">
    <property type="entry name" value="OS05G0353850 PROTEIN"/>
    <property type="match status" value="1"/>
</dbReference>
<dbReference type="AlphaFoldDB" id="A0ABD1HC57"/>
<reference evidence="3 4" key="1">
    <citation type="submission" date="2024-06" db="EMBL/GenBank/DDBJ databases">
        <title>A chromosome level genome sequence of Diviner's sage (Salvia divinorum).</title>
        <authorList>
            <person name="Ford S.A."/>
            <person name="Ro D.-K."/>
            <person name="Ness R.W."/>
            <person name="Phillips M.A."/>
        </authorList>
    </citation>
    <scope>NUCLEOTIDE SEQUENCE [LARGE SCALE GENOMIC DNA]</scope>
    <source>
        <strain evidence="3">SAF-2024a</strain>
        <tissue evidence="3">Leaf</tissue>
    </source>
</reference>
<dbReference type="InterPro" id="IPR044730">
    <property type="entry name" value="RNase_H-like_dom_plant"/>
</dbReference>
<dbReference type="SUPFAM" id="SSF53098">
    <property type="entry name" value="Ribonuclease H-like"/>
    <property type="match status" value="1"/>
</dbReference>
<feature type="transmembrane region" description="Helical" evidence="1">
    <location>
        <begin position="72"/>
        <end position="95"/>
    </location>
</feature>
<dbReference type="PANTHER" id="PTHR47723:SF19">
    <property type="entry name" value="POLYNUCLEOTIDYL TRANSFERASE, RIBONUCLEASE H-LIKE SUPERFAMILY PROTEIN"/>
    <property type="match status" value="1"/>
</dbReference>
<dbReference type="InterPro" id="IPR036397">
    <property type="entry name" value="RNaseH_sf"/>
</dbReference>
<name>A0ABD1HC57_SALDI</name>
<feature type="domain" description="RNase H type-1" evidence="2">
    <location>
        <begin position="45"/>
        <end position="165"/>
    </location>
</feature>
<dbReference type="InterPro" id="IPR053151">
    <property type="entry name" value="RNase_H-like"/>
</dbReference>
<dbReference type="Gene3D" id="3.30.420.10">
    <property type="entry name" value="Ribonuclease H-like superfamily/Ribonuclease H"/>
    <property type="match status" value="1"/>
</dbReference>
<sequence>MVSRIINMVKTVEETIRAADRCSGVARSLILVAWRPPAADTLKLNTDASLEGGSGRAFGGGLFRDATGTWRYGFVVNIGLCSILSAELWCLLHGLRLAKALGFRKLEVESDSFIGISMIKGNFEVSINCRAIVQCVHNLAQDFDSVVVNHLHREGNFAADFLSHYAYSFSRGVHTLETPPIGLSIWLLHDRLRISYVR</sequence>
<evidence type="ECO:0000256" key="1">
    <source>
        <dbReference type="SAM" id="Phobius"/>
    </source>
</evidence>
<dbReference type="InterPro" id="IPR012337">
    <property type="entry name" value="RNaseH-like_sf"/>
</dbReference>
<dbReference type="Pfam" id="PF13456">
    <property type="entry name" value="RVT_3"/>
    <property type="match status" value="1"/>
</dbReference>
<evidence type="ECO:0000313" key="4">
    <source>
        <dbReference type="Proteomes" id="UP001567538"/>
    </source>
</evidence>
<accession>A0ABD1HC57</accession>
<keyword evidence="1" id="KW-0812">Transmembrane</keyword>
<organism evidence="3 4">
    <name type="scientific">Salvia divinorum</name>
    <name type="common">Maria pastora</name>
    <name type="synonym">Diviner's sage</name>
    <dbReference type="NCBI Taxonomy" id="28513"/>
    <lineage>
        <taxon>Eukaryota</taxon>
        <taxon>Viridiplantae</taxon>
        <taxon>Streptophyta</taxon>
        <taxon>Embryophyta</taxon>
        <taxon>Tracheophyta</taxon>
        <taxon>Spermatophyta</taxon>
        <taxon>Magnoliopsida</taxon>
        <taxon>eudicotyledons</taxon>
        <taxon>Gunneridae</taxon>
        <taxon>Pentapetalae</taxon>
        <taxon>asterids</taxon>
        <taxon>lamiids</taxon>
        <taxon>Lamiales</taxon>
        <taxon>Lamiaceae</taxon>
        <taxon>Nepetoideae</taxon>
        <taxon>Mentheae</taxon>
        <taxon>Salviinae</taxon>
        <taxon>Salvia</taxon>
        <taxon>Salvia subgen. Calosphace</taxon>
    </lineage>
</organism>
<keyword evidence="4" id="KW-1185">Reference proteome</keyword>
<gene>
    <name evidence="3" type="ORF">AAHA92_14631</name>
</gene>
<evidence type="ECO:0000259" key="2">
    <source>
        <dbReference type="Pfam" id="PF13456"/>
    </source>
</evidence>
<dbReference type="CDD" id="cd06222">
    <property type="entry name" value="RNase_H_like"/>
    <property type="match status" value="1"/>
</dbReference>
<dbReference type="InterPro" id="IPR002156">
    <property type="entry name" value="RNaseH_domain"/>
</dbReference>
<dbReference type="Proteomes" id="UP001567538">
    <property type="component" value="Unassembled WGS sequence"/>
</dbReference>
<keyword evidence="1" id="KW-1133">Transmembrane helix</keyword>
<proteinExistence type="predicted"/>
<protein>
    <recommendedName>
        <fullName evidence="2">RNase H type-1 domain-containing protein</fullName>
    </recommendedName>
</protein>
<keyword evidence="1" id="KW-0472">Membrane</keyword>
<comment type="caution">
    <text evidence="3">The sequence shown here is derived from an EMBL/GenBank/DDBJ whole genome shotgun (WGS) entry which is preliminary data.</text>
</comment>
<dbReference type="EMBL" id="JBEAFC010000006">
    <property type="protein sequence ID" value="KAL1554026.1"/>
    <property type="molecule type" value="Genomic_DNA"/>
</dbReference>
<evidence type="ECO:0000313" key="3">
    <source>
        <dbReference type="EMBL" id="KAL1554026.1"/>
    </source>
</evidence>